<dbReference type="Proteomes" id="UP000198923">
    <property type="component" value="Unassembled WGS sequence"/>
</dbReference>
<name>A0A1G7T0L4_9ACTN</name>
<dbReference type="SUPFAM" id="SSF53822">
    <property type="entry name" value="Periplasmic binding protein-like I"/>
    <property type="match status" value="1"/>
</dbReference>
<dbReference type="Pfam" id="PF13377">
    <property type="entry name" value="Peripla_BP_3"/>
    <property type="match status" value="1"/>
</dbReference>
<dbReference type="STRING" id="504805.SAMN05421505_10347"/>
<sequence length="365" mass="39452">MTKEQPPPRPSEQPKLRDVAKAAGVHAATASRALNPDTRGLVNAETARRVLKVAKALGYRPNPIARSLKTARTRTVGLVIPDLTNPLFPPIVRGIEEVLEAAGYSAWLTNTDDDPRREQTLIDSLRSRQVEGLIVATARLRHPLLESLHRQGVRMVLINRRTQEPDIPSVTADDAVGTALAVKHLAGLGHRRIAHLAGPRHTSTGVIRASAFRHAIRDHGLADDPELTVECAQWTEEEGARAMSGLLERGVECTAVVAGNDLIALGCYDAFSRHGLSCPDDVSVVGFNDMPFLDKLRPPLTTVALPHHDIGVEAARMLLECIEEPERHPRSVLLPVSLAVRGSTASLRGSTGAGATAGKARRPRR</sequence>
<protein>
    <submittedName>
        <fullName evidence="6">LacI family transcriptional regulator</fullName>
    </submittedName>
</protein>
<dbReference type="Pfam" id="PF00356">
    <property type="entry name" value="LacI"/>
    <property type="match status" value="1"/>
</dbReference>
<evidence type="ECO:0000259" key="5">
    <source>
        <dbReference type="PROSITE" id="PS50932"/>
    </source>
</evidence>
<dbReference type="PROSITE" id="PS50932">
    <property type="entry name" value="HTH_LACI_2"/>
    <property type="match status" value="1"/>
</dbReference>
<dbReference type="InterPro" id="IPR010982">
    <property type="entry name" value="Lambda_DNA-bd_dom_sf"/>
</dbReference>
<organism evidence="6 7">
    <name type="scientific">Sinosporangium album</name>
    <dbReference type="NCBI Taxonomy" id="504805"/>
    <lineage>
        <taxon>Bacteria</taxon>
        <taxon>Bacillati</taxon>
        <taxon>Actinomycetota</taxon>
        <taxon>Actinomycetes</taxon>
        <taxon>Streptosporangiales</taxon>
        <taxon>Streptosporangiaceae</taxon>
        <taxon>Sinosporangium</taxon>
    </lineage>
</organism>
<dbReference type="RefSeq" id="WP_093168239.1">
    <property type="nucleotide sequence ID" value="NZ_FNCN01000003.1"/>
</dbReference>
<proteinExistence type="predicted"/>
<dbReference type="PANTHER" id="PTHR30146:SF109">
    <property type="entry name" value="HTH-TYPE TRANSCRIPTIONAL REGULATOR GALS"/>
    <property type="match status" value="1"/>
</dbReference>
<keyword evidence="7" id="KW-1185">Reference proteome</keyword>
<dbReference type="InterPro" id="IPR028082">
    <property type="entry name" value="Peripla_BP_I"/>
</dbReference>
<dbReference type="CDD" id="cd06267">
    <property type="entry name" value="PBP1_LacI_sugar_binding-like"/>
    <property type="match status" value="1"/>
</dbReference>
<accession>A0A1G7T0L4</accession>
<keyword evidence="1" id="KW-0805">Transcription regulation</keyword>
<dbReference type="InterPro" id="IPR046335">
    <property type="entry name" value="LacI/GalR-like_sensor"/>
</dbReference>
<evidence type="ECO:0000256" key="1">
    <source>
        <dbReference type="ARBA" id="ARBA00023015"/>
    </source>
</evidence>
<keyword evidence="2" id="KW-0238">DNA-binding</keyword>
<evidence type="ECO:0000256" key="3">
    <source>
        <dbReference type="ARBA" id="ARBA00023163"/>
    </source>
</evidence>
<evidence type="ECO:0000313" key="7">
    <source>
        <dbReference type="Proteomes" id="UP000198923"/>
    </source>
</evidence>
<dbReference type="CDD" id="cd01392">
    <property type="entry name" value="HTH_LacI"/>
    <property type="match status" value="1"/>
</dbReference>
<feature type="domain" description="HTH lacI-type" evidence="5">
    <location>
        <begin position="14"/>
        <end position="70"/>
    </location>
</feature>
<reference evidence="6 7" key="1">
    <citation type="submission" date="2016-10" db="EMBL/GenBank/DDBJ databases">
        <authorList>
            <person name="de Groot N.N."/>
        </authorList>
    </citation>
    <scope>NUCLEOTIDE SEQUENCE [LARGE SCALE GENOMIC DNA]</scope>
    <source>
        <strain evidence="6 7">CPCC 201354</strain>
    </source>
</reference>
<dbReference type="SUPFAM" id="SSF47413">
    <property type="entry name" value="lambda repressor-like DNA-binding domains"/>
    <property type="match status" value="1"/>
</dbReference>
<keyword evidence="3" id="KW-0804">Transcription</keyword>
<dbReference type="Gene3D" id="3.40.50.2300">
    <property type="match status" value="2"/>
</dbReference>
<evidence type="ECO:0000313" key="6">
    <source>
        <dbReference type="EMBL" id="SDG28748.1"/>
    </source>
</evidence>
<dbReference type="SMART" id="SM00354">
    <property type="entry name" value="HTH_LACI"/>
    <property type="match status" value="1"/>
</dbReference>
<dbReference type="OrthoDB" id="9785139at2"/>
<dbReference type="Gene3D" id="1.10.260.40">
    <property type="entry name" value="lambda repressor-like DNA-binding domains"/>
    <property type="match status" value="1"/>
</dbReference>
<dbReference type="AlphaFoldDB" id="A0A1G7T0L4"/>
<evidence type="ECO:0000256" key="4">
    <source>
        <dbReference type="SAM" id="MobiDB-lite"/>
    </source>
</evidence>
<dbReference type="EMBL" id="FNCN01000003">
    <property type="protein sequence ID" value="SDG28748.1"/>
    <property type="molecule type" value="Genomic_DNA"/>
</dbReference>
<evidence type="ECO:0000256" key="2">
    <source>
        <dbReference type="ARBA" id="ARBA00023125"/>
    </source>
</evidence>
<feature type="compositionally biased region" description="Low complexity" evidence="4">
    <location>
        <begin position="345"/>
        <end position="358"/>
    </location>
</feature>
<dbReference type="InterPro" id="IPR000843">
    <property type="entry name" value="HTH_LacI"/>
</dbReference>
<dbReference type="PANTHER" id="PTHR30146">
    <property type="entry name" value="LACI-RELATED TRANSCRIPTIONAL REPRESSOR"/>
    <property type="match status" value="1"/>
</dbReference>
<gene>
    <name evidence="6" type="ORF">SAMN05421505_10347</name>
</gene>
<dbReference type="GO" id="GO:0000976">
    <property type="term" value="F:transcription cis-regulatory region binding"/>
    <property type="evidence" value="ECO:0007669"/>
    <property type="project" value="TreeGrafter"/>
</dbReference>
<dbReference type="GO" id="GO:0003700">
    <property type="term" value="F:DNA-binding transcription factor activity"/>
    <property type="evidence" value="ECO:0007669"/>
    <property type="project" value="TreeGrafter"/>
</dbReference>
<feature type="region of interest" description="Disordered" evidence="4">
    <location>
        <begin position="345"/>
        <end position="365"/>
    </location>
</feature>